<dbReference type="KEGG" id="naci:NUH88_08910"/>
<protein>
    <submittedName>
        <fullName evidence="2">Uncharacterized protein</fullName>
    </submittedName>
</protein>
<keyword evidence="1" id="KW-0175">Coiled coil</keyword>
<evidence type="ECO:0000313" key="2">
    <source>
        <dbReference type="EMBL" id="UUX51807.1"/>
    </source>
</evidence>
<keyword evidence="3" id="KW-1185">Reference proteome</keyword>
<dbReference type="AlphaFoldDB" id="A0A9J7AWR8"/>
<feature type="coiled-coil region" evidence="1">
    <location>
        <begin position="937"/>
        <end position="964"/>
    </location>
</feature>
<organism evidence="2 3">
    <name type="scientific">Nisaea acidiphila</name>
    <dbReference type="NCBI Taxonomy" id="1862145"/>
    <lineage>
        <taxon>Bacteria</taxon>
        <taxon>Pseudomonadati</taxon>
        <taxon>Pseudomonadota</taxon>
        <taxon>Alphaproteobacteria</taxon>
        <taxon>Rhodospirillales</taxon>
        <taxon>Thalassobaculaceae</taxon>
        <taxon>Nisaea</taxon>
    </lineage>
</organism>
<reference evidence="2" key="1">
    <citation type="submission" date="2022-08" db="EMBL/GenBank/DDBJ databases">
        <title>Nisaea acidiphila sp. nov., isolated from a marine algal debris and emended description of the genus Nisaea Urios et al. 2008.</title>
        <authorList>
            <person name="Kwon K."/>
        </authorList>
    </citation>
    <scope>NUCLEOTIDE SEQUENCE</scope>
    <source>
        <strain evidence="2">MEBiC11861</strain>
    </source>
</reference>
<dbReference type="RefSeq" id="WP_257771509.1">
    <property type="nucleotide sequence ID" value="NZ_CP102480.1"/>
</dbReference>
<dbReference type="Proteomes" id="UP001060336">
    <property type="component" value="Chromosome"/>
</dbReference>
<proteinExistence type="predicted"/>
<evidence type="ECO:0000256" key="1">
    <source>
        <dbReference type="SAM" id="Coils"/>
    </source>
</evidence>
<sequence length="974" mass="101749">MPIRERPLKTAAPSVYALIEAVDRLPEVLQRASGAFDLLSTSAGDMADRIGTSADALGRLQVPHSGGVSMEPGVYRPSFDPSGDDMLTTARERLVLEQRVTDALHEQAAATEILALGQERAARQSGKAWDRLSDDIVGDFDNAFAGVAASGAETFSGLWTDMAAGLSQAISAIDWDGLFGRGAGRIASITGGLIPSGGGSGLFDIGASLLSSFLPSGGGAGIGGTLTSLLGGGGSFLPVTAIATAAAFGLNELFKDEDYPFAKAVIGVENGSPAAESAFELDGGPLDELLVLQDRVIETLDAMSSRIGAAFSGSAANFLQIGYSSGRKSSLPSGYFVGGLETTGDFASGADLSGIETEEEVIARAIELAFAKALRDGNLGGFPNTPDTGSRSAKTFSEGLGRLLAAPFEDLETSLRRIDFLASFEETVALYRDGAESLDTYNRSLQQQRSALDEAGRAAATEALDPIRLFLQDAALLFGSGSEGEVAETARLDQAGRAVRGMTSDLLEAFSLSERGAGLEGFALLYEQQKAQIAALVPGLESLNRELAALGLETVNITATVNAAYTSLTQEVQSRFIESLEDSLSPGRPAARQAVEERDSLLRQAEQLGLGGNRGVLARIERVLVEKLDTLGFALDASGALIETFANSIEAATAGLERQITTQESAIGDIARLAESLRSARDDLALDGTLSPHSPLDRLAQAQSTFTTLAAASAEGDIEAREELAASAREYLSVARDVHASGETYTEIFHEVDRALAEALDSTEAQISTAERQLDVLLEIRDRIGPATGEGGALSFRESGGGQYVSEGGGPVGSGYDLGYRPERAVAILTALDAAGLPLPSGFGEGQLARLRQENAAVDAVVSAMGFAEGGIMSADGPQSGGIALGPSVSIFGEGSLPEAYVPLPDGRTIPVTLSLPANDGPDRATREAMHRQHADSRELVREMKRLNSEVAALRDDNERLSRLLGRALSRRSA</sequence>
<dbReference type="EMBL" id="CP102480">
    <property type="protein sequence ID" value="UUX51807.1"/>
    <property type="molecule type" value="Genomic_DNA"/>
</dbReference>
<evidence type="ECO:0000313" key="3">
    <source>
        <dbReference type="Proteomes" id="UP001060336"/>
    </source>
</evidence>
<name>A0A9J7AWR8_9PROT</name>
<gene>
    <name evidence="2" type="ORF">NUH88_08910</name>
</gene>
<accession>A0A9J7AWR8</accession>